<comment type="similarity">
    <text evidence="1 3">Belongs to the TPP enzyme family.</text>
</comment>
<name>A0A0F5IVZ4_9BACT</name>
<dbReference type="InterPro" id="IPR047210">
    <property type="entry name" value="TPP_PYR_POXB-like"/>
</dbReference>
<evidence type="ECO:0000259" key="4">
    <source>
        <dbReference type="Pfam" id="PF00205"/>
    </source>
</evidence>
<reference evidence="7 8" key="1">
    <citation type="submission" date="2013-04" db="EMBL/GenBank/DDBJ databases">
        <title>The Genome Sequence of Parabacteroides gordonii DSM 23371.</title>
        <authorList>
            <consortium name="The Broad Institute Genomics Platform"/>
            <person name="Earl A."/>
            <person name="Ward D."/>
            <person name="Feldgarden M."/>
            <person name="Gevers D."/>
            <person name="Martens E."/>
            <person name="Sakamoto M."/>
            <person name="Benno Y."/>
            <person name="Suzuki N."/>
            <person name="Matsunaga N."/>
            <person name="Koshihara K."/>
            <person name="Seki M."/>
            <person name="Komiya H."/>
            <person name="Walker B."/>
            <person name="Young S."/>
            <person name="Zeng Q."/>
            <person name="Gargeya S."/>
            <person name="Fitzgerald M."/>
            <person name="Haas B."/>
            <person name="Abouelleil A."/>
            <person name="Allen A.W."/>
            <person name="Alvarado L."/>
            <person name="Arachchi H.M."/>
            <person name="Berlin A.M."/>
            <person name="Chapman S.B."/>
            <person name="Gainer-Dewar J."/>
            <person name="Goldberg J."/>
            <person name="Griggs A."/>
            <person name="Gujja S."/>
            <person name="Hansen M."/>
            <person name="Howarth C."/>
            <person name="Imamovic A."/>
            <person name="Ireland A."/>
            <person name="Larimer J."/>
            <person name="McCowan C."/>
            <person name="Murphy C."/>
            <person name="Pearson M."/>
            <person name="Poon T.W."/>
            <person name="Priest M."/>
            <person name="Roberts A."/>
            <person name="Saif S."/>
            <person name="Shea T."/>
            <person name="Sisk P."/>
            <person name="Sykes S."/>
            <person name="Wortman J."/>
            <person name="Nusbaum C."/>
            <person name="Birren B."/>
        </authorList>
    </citation>
    <scope>NUCLEOTIDE SEQUENCE [LARGE SCALE GENOMIC DNA]</scope>
    <source>
        <strain evidence="7 8">MS-1</strain>
    </source>
</reference>
<dbReference type="InterPro" id="IPR012001">
    <property type="entry name" value="Thiamin_PyroP_enz_TPP-bd_dom"/>
</dbReference>
<dbReference type="InterPro" id="IPR047212">
    <property type="entry name" value="TPP_POXB-like"/>
</dbReference>
<evidence type="ECO:0000256" key="2">
    <source>
        <dbReference type="ARBA" id="ARBA00023052"/>
    </source>
</evidence>
<dbReference type="InterPro" id="IPR029061">
    <property type="entry name" value="THDP-binding"/>
</dbReference>
<dbReference type="PATRIC" id="fig|1203610.3.peg.4571"/>
<dbReference type="SUPFAM" id="SSF52467">
    <property type="entry name" value="DHS-like NAD/FAD-binding domain"/>
    <property type="match status" value="1"/>
</dbReference>
<dbReference type="Pfam" id="PF00205">
    <property type="entry name" value="TPP_enzyme_M"/>
    <property type="match status" value="1"/>
</dbReference>
<keyword evidence="2 3" id="KW-0786">Thiamine pyrophosphate</keyword>
<dbReference type="InterPro" id="IPR047211">
    <property type="entry name" value="POXB-like"/>
</dbReference>
<comment type="caution">
    <text evidence="7">The sequence shown here is derived from an EMBL/GenBank/DDBJ whole genome shotgun (WGS) entry which is preliminary data.</text>
</comment>
<dbReference type="PANTHER" id="PTHR42981:SF2">
    <property type="entry name" value="PYRUVATE DEHYDROGENASE [UBIQUINONE]"/>
    <property type="match status" value="1"/>
</dbReference>
<dbReference type="PROSITE" id="PS00187">
    <property type="entry name" value="TPP_ENZYMES"/>
    <property type="match status" value="1"/>
</dbReference>
<sequence length="579" mass="63197">MAKNVAEQLVDTLEKAGVKRIYAVTGDSLNEVNEAVRKNGKIKWIHVRHEETGAYAAAAEAQLNGELACCAGSSGPGHVHLINGLYDAQRSGAPVLAIASTLPTHEFGTEYFQETNTIKLFEDCSHYNQVATTPEQFPRMLQGAIQAALSFRGVGVIGLPGDLTSMTASEGESSLLPFPTRQRVCPSAEEIGKLADLLNKAEKVTLFCGIGAKDAHKELVELSRLLNAPVAYSFKSKMEIQYDNPNEVGMTGLLGMPSGYYSMHEAEVLLLLGTDFPYEAFMPQNNTIVQVDIKANRLGRRAKIKMGLCGDVKDTLTELLPLIQQKKNDSFLREQLAHYEKVKDNLRSAAKVKGKEEKIQPEYVISVINELASDDAIFTVDTGMTCVWGARYLQATGKRKMLGSFNHGSMANAMPQAIGAALAYPGRQAVALCGDGGLSMSLGDLATIVQYKLPIKLVVFNNRSLGMVKLEMEVAGLPDWQTTMLNPDFARVALSMGMAGYNVCNPDDVLPTLTKAFVSDGPVLVNIMTDPNALAMPPKIEFTQMLGFAQTMYKLLMQGRSKEVMDTIDTNLKHWKEVF</sequence>
<feature type="domain" description="Thiamine pyrophosphate enzyme N-terminal TPP-binding" evidence="6">
    <location>
        <begin position="4"/>
        <end position="117"/>
    </location>
</feature>
<evidence type="ECO:0000313" key="7">
    <source>
        <dbReference type="EMBL" id="KKB49420.1"/>
    </source>
</evidence>
<organism evidence="7 8">
    <name type="scientific">Parabacteroides gordonii MS-1 = DSM 23371</name>
    <dbReference type="NCBI Taxonomy" id="1203610"/>
    <lineage>
        <taxon>Bacteria</taxon>
        <taxon>Pseudomonadati</taxon>
        <taxon>Bacteroidota</taxon>
        <taxon>Bacteroidia</taxon>
        <taxon>Bacteroidales</taxon>
        <taxon>Tannerellaceae</taxon>
        <taxon>Parabacteroides</taxon>
    </lineage>
</organism>
<dbReference type="CDD" id="cd02014">
    <property type="entry name" value="TPP_POX"/>
    <property type="match status" value="1"/>
</dbReference>
<feature type="domain" description="Thiamine pyrophosphate enzyme central" evidence="4">
    <location>
        <begin position="192"/>
        <end position="319"/>
    </location>
</feature>
<dbReference type="STRING" id="1203610.HMPREF1536_04484"/>
<proteinExistence type="inferred from homology"/>
<evidence type="ECO:0000256" key="1">
    <source>
        <dbReference type="ARBA" id="ARBA00007812"/>
    </source>
</evidence>
<dbReference type="Gene3D" id="3.40.50.1220">
    <property type="entry name" value="TPP-binding domain"/>
    <property type="match status" value="1"/>
</dbReference>
<dbReference type="Pfam" id="PF02775">
    <property type="entry name" value="TPP_enzyme_C"/>
    <property type="match status" value="1"/>
</dbReference>
<feature type="domain" description="Thiamine pyrophosphate enzyme TPP-binding" evidence="5">
    <location>
        <begin position="381"/>
        <end position="527"/>
    </location>
</feature>
<dbReference type="RefSeq" id="WP_028729024.1">
    <property type="nucleotide sequence ID" value="NZ_KE386763.1"/>
</dbReference>
<dbReference type="GO" id="GO:0003824">
    <property type="term" value="F:catalytic activity"/>
    <property type="evidence" value="ECO:0007669"/>
    <property type="project" value="InterPro"/>
</dbReference>
<dbReference type="CDD" id="cd07039">
    <property type="entry name" value="TPP_PYR_POX"/>
    <property type="match status" value="1"/>
</dbReference>
<accession>A0A0F5IVZ4</accession>
<dbReference type="HOGENOM" id="CLU_013748_3_0_10"/>
<dbReference type="GO" id="GO:0030976">
    <property type="term" value="F:thiamine pyrophosphate binding"/>
    <property type="evidence" value="ECO:0007669"/>
    <property type="project" value="InterPro"/>
</dbReference>
<dbReference type="Gene3D" id="3.40.50.970">
    <property type="match status" value="2"/>
</dbReference>
<dbReference type="PANTHER" id="PTHR42981">
    <property type="entry name" value="PYRUVATE DEHYDROGENASE [UBIQUINONE]"/>
    <property type="match status" value="1"/>
</dbReference>
<evidence type="ECO:0000259" key="5">
    <source>
        <dbReference type="Pfam" id="PF02775"/>
    </source>
</evidence>
<dbReference type="InterPro" id="IPR029035">
    <property type="entry name" value="DHS-like_NAD/FAD-binding_dom"/>
</dbReference>
<dbReference type="InterPro" id="IPR012000">
    <property type="entry name" value="Thiamin_PyroP_enz_cen_dom"/>
</dbReference>
<dbReference type="GO" id="GO:0000287">
    <property type="term" value="F:magnesium ion binding"/>
    <property type="evidence" value="ECO:0007669"/>
    <property type="project" value="InterPro"/>
</dbReference>
<protein>
    <recommendedName>
        <fullName evidence="9">Pyruvate dehydrogenase (Quinone)</fullName>
    </recommendedName>
</protein>
<evidence type="ECO:0008006" key="9">
    <source>
        <dbReference type="Google" id="ProtNLM"/>
    </source>
</evidence>
<dbReference type="EMBL" id="AQHW01000025">
    <property type="protein sequence ID" value="KKB49420.1"/>
    <property type="molecule type" value="Genomic_DNA"/>
</dbReference>
<gene>
    <name evidence="7" type="ORF">HMPREF1536_04484</name>
</gene>
<evidence type="ECO:0000256" key="3">
    <source>
        <dbReference type="RuleBase" id="RU362132"/>
    </source>
</evidence>
<dbReference type="InterPro" id="IPR011766">
    <property type="entry name" value="TPP_enzyme_TPP-bd"/>
</dbReference>
<evidence type="ECO:0000313" key="8">
    <source>
        <dbReference type="Proteomes" id="UP000033035"/>
    </source>
</evidence>
<evidence type="ECO:0000259" key="6">
    <source>
        <dbReference type="Pfam" id="PF02776"/>
    </source>
</evidence>
<dbReference type="Pfam" id="PF02776">
    <property type="entry name" value="TPP_enzyme_N"/>
    <property type="match status" value="1"/>
</dbReference>
<dbReference type="InterPro" id="IPR000399">
    <property type="entry name" value="TPP-bd_CS"/>
</dbReference>
<dbReference type="Proteomes" id="UP000033035">
    <property type="component" value="Unassembled WGS sequence"/>
</dbReference>
<keyword evidence="8" id="KW-1185">Reference proteome</keyword>
<dbReference type="GO" id="GO:0019752">
    <property type="term" value="P:carboxylic acid metabolic process"/>
    <property type="evidence" value="ECO:0007669"/>
    <property type="project" value="UniProtKB-ARBA"/>
</dbReference>
<dbReference type="AlphaFoldDB" id="A0A0F5IVZ4"/>
<dbReference type="SUPFAM" id="SSF52518">
    <property type="entry name" value="Thiamin diphosphate-binding fold (THDP-binding)"/>
    <property type="match status" value="2"/>
</dbReference>